<evidence type="ECO:0000313" key="1">
    <source>
        <dbReference type="EMBL" id="GAH09541.1"/>
    </source>
</evidence>
<proteinExistence type="predicted"/>
<feature type="non-terminal residue" evidence="1">
    <location>
        <position position="60"/>
    </location>
</feature>
<organism evidence="1">
    <name type="scientific">marine sediment metagenome</name>
    <dbReference type="NCBI Taxonomy" id="412755"/>
    <lineage>
        <taxon>unclassified sequences</taxon>
        <taxon>metagenomes</taxon>
        <taxon>ecological metagenomes</taxon>
    </lineage>
</organism>
<comment type="caution">
    <text evidence="1">The sequence shown here is derived from an EMBL/GenBank/DDBJ whole genome shotgun (WGS) entry which is preliminary data.</text>
</comment>
<dbReference type="AlphaFoldDB" id="X1CMB8"/>
<dbReference type="Gene3D" id="3.40.50.150">
    <property type="entry name" value="Vaccinia Virus protein VP39"/>
    <property type="match status" value="1"/>
</dbReference>
<name>X1CMB8_9ZZZZ</name>
<gene>
    <name evidence="1" type="ORF">S01H4_52017</name>
</gene>
<sequence>MKRICGDKKRSVMQHYNNLAKVYESLYETEQHAKIKLALRLVKIKKSECVLDVGCGTGFL</sequence>
<dbReference type="EMBL" id="BART01029675">
    <property type="protein sequence ID" value="GAH09541.1"/>
    <property type="molecule type" value="Genomic_DNA"/>
</dbReference>
<evidence type="ECO:0008006" key="2">
    <source>
        <dbReference type="Google" id="ProtNLM"/>
    </source>
</evidence>
<reference evidence="1" key="1">
    <citation type="journal article" date="2014" name="Front. Microbiol.">
        <title>High frequency of phylogenetically diverse reductive dehalogenase-homologous genes in deep subseafloor sedimentary metagenomes.</title>
        <authorList>
            <person name="Kawai M."/>
            <person name="Futagami T."/>
            <person name="Toyoda A."/>
            <person name="Takaki Y."/>
            <person name="Nishi S."/>
            <person name="Hori S."/>
            <person name="Arai W."/>
            <person name="Tsubouchi T."/>
            <person name="Morono Y."/>
            <person name="Uchiyama I."/>
            <person name="Ito T."/>
            <person name="Fujiyama A."/>
            <person name="Inagaki F."/>
            <person name="Takami H."/>
        </authorList>
    </citation>
    <scope>NUCLEOTIDE SEQUENCE</scope>
    <source>
        <strain evidence="1">Expedition CK06-06</strain>
    </source>
</reference>
<dbReference type="SUPFAM" id="SSF53335">
    <property type="entry name" value="S-adenosyl-L-methionine-dependent methyltransferases"/>
    <property type="match status" value="1"/>
</dbReference>
<dbReference type="InterPro" id="IPR029063">
    <property type="entry name" value="SAM-dependent_MTases_sf"/>
</dbReference>
<protein>
    <recommendedName>
        <fullName evidence="2">Methyltransferase domain-containing protein</fullName>
    </recommendedName>
</protein>
<accession>X1CMB8</accession>